<reference evidence="2 3" key="1">
    <citation type="submission" date="2023-03" db="EMBL/GenBank/DDBJ databases">
        <title>WGS of Gossypium arboreum.</title>
        <authorList>
            <person name="Yu D."/>
        </authorList>
    </citation>
    <scope>NUCLEOTIDE SEQUENCE [LARGE SCALE GENOMIC DNA]</scope>
    <source>
        <tissue evidence="2">Leaf</tissue>
    </source>
</reference>
<keyword evidence="3" id="KW-1185">Reference proteome</keyword>
<gene>
    <name evidence="2" type="ORF">PVK06_017047</name>
</gene>
<evidence type="ECO:0000256" key="1">
    <source>
        <dbReference type="SAM" id="MobiDB-lite"/>
    </source>
</evidence>
<dbReference type="EMBL" id="JARKNE010000005">
    <property type="protein sequence ID" value="KAK5833229.1"/>
    <property type="molecule type" value="Genomic_DNA"/>
</dbReference>
<dbReference type="Proteomes" id="UP001358586">
    <property type="component" value="Chromosome 5"/>
</dbReference>
<evidence type="ECO:0000313" key="3">
    <source>
        <dbReference type="Proteomes" id="UP001358586"/>
    </source>
</evidence>
<comment type="caution">
    <text evidence="2">The sequence shown here is derived from an EMBL/GenBank/DDBJ whole genome shotgun (WGS) entry which is preliminary data.</text>
</comment>
<organism evidence="2 3">
    <name type="scientific">Gossypium arboreum</name>
    <name type="common">Tree cotton</name>
    <name type="synonym">Gossypium nanking</name>
    <dbReference type="NCBI Taxonomy" id="29729"/>
    <lineage>
        <taxon>Eukaryota</taxon>
        <taxon>Viridiplantae</taxon>
        <taxon>Streptophyta</taxon>
        <taxon>Embryophyta</taxon>
        <taxon>Tracheophyta</taxon>
        <taxon>Spermatophyta</taxon>
        <taxon>Magnoliopsida</taxon>
        <taxon>eudicotyledons</taxon>
        <taxon>Gunneridae</taxon>
        <taxon>Pentapetalae</taxon>
        <taxon>rosids</taxon>
        <taxon>malvids</taxon>
        <taxon>Malvales</taxon>
        <taxon>Malvaceae</taxon>
        <taxon>Malvoideae</taxon>
        <taxon>Gossypium</taxon>
    </lineage>
</organism>
<dbReference type="InterPro" id="IPR036691">
    <property type="entry name" value="Endo/exonu/phosph_ase_sf"/>
</dbReference>
<dbReference type="Gene3D" id="3.60.10.10">
    <property type="entry name" value="Endonuclease/exonuclease/phosphatase"/>
    <property type="match status" value="1"/>
</dbReference>
<accession>A0ABR0Q1M2</accession>
<dbReference type="SUPFAM" id="SSF56219">
    <property type="entry name" value="DNase I-like"/>
    <property type="match status" value="1"/>
</dbReference>
<proteinExistence type="predicted"/>
<sequence length="220" mass="25483">MAKQTHSNENKEESKIDTWEDSRQMEQKRKEKGCEEDSISNSPLEKRSNKPMYDGLIRFKNKRKRLRGSNGDNNKKSSLKIARRRLLENVSPGKAVAPPRAMKILCWSYRGIGNPATVRELRQLLVANDLDIIFLCETKTHTNKLASICSKCRMEECLAVNAIEGQKPRERIKDPRLKFRYNVCWAKDNEAKNIIKNAWQNDAVDIMGKILMVGHNLRDW</sequence>
<evidence type="ECO:0000313" key="2">
    <source>
        <dbReference type="EMBL" id="KAK5833229.1"/>
    </source>
</evidence>
<protein>
    <submittedName>
        <fullName evidence="2">Uncharacterized protein</fullName>
    </submittedName>
</protein>
<name>A0ABR0Q1M2_GOSAR</name>
<feature type="region of interest" description="Disordered" evidence="1">
    <location>
        <begin position="1"/>
        <end position="59"/>
    </location>
</feature>
<feature type="compositionally biased region" description="Basic and acidic residues" evidence="1">
    <location>
        <begin position="1"/>
        <end position="35"/>
    </location>
</feature>